<dbReference type="PROSITE" id="PS51464">
    <property type="entry name" value="SIS"/>
    <property type="match status" value="1"/>
</dbReference>
<proteinExistence type="predicted"/>
<sequence length="404" mass="43756">MALDHHPVQNSEVYLLNSTHPPSIPPPSPPSPATPCDEHPPILDALGSITPPDIQETCSTFSQRLSNALHVLRTEATSLAHLTKLYETDPIARRGFNSAVEIITRFQGRKGKLVVSGIGKSGHIGVKLVATLKSLKVPSEFLHPTEALHGDLGTIDDDDTVLLITNSGSTSELLALLPHFDPLLPTIIMTSHVHPSDCEIIQHRPSTILLPAPIHIPEEVAFGVKAPTISTTVAIALGDALAIAVARELHGQNLSNLFHKNHPGGAIGAAIQPPRKLSDQVIQIMDIPQVESTLTASQVILSAYQSETGWVRMSGDVMVPPRRIKKLRPMDMEAQATCIAGLTVPQQEWIAMSADLDLTESKEWIRTMRRTIPAGETKYSDEAILVTIDDDEMCGVMEIGELMT</sequence>
<dbReference type="AlphaFoldDB" id="A0A370TQ38"/>
<evidence type="ECO:0000256" key="1">
    <source>
        <dbReference type="SAM" id="MobiDB-lite"/>
    </source>
</evidence>
<dbReference type="GO" id="GO:0097367">
    <property type="term" value="F:carbohydrate derivative binding"/>
    <property type="evidence" value="ECO:0007669"/>
    <property type="project" value="InterPro"/>
</dbReference>
<name>A0A370TQ38_9HELO</name>
<keyword evidence="4" id="KW-1185">Reference proteome</keyword>
<protein>
    <submittedName>
        <fullName evidence="3">SIS-containing protein</fullName>
    </submittedName>
</protein>
<evidence type="ECO:0000259" key="2">
    <source>
        <dbReference type="PROSITE" id="PS51464"/>
    </source>
</evidence>
<dbReference type="Gene3D" id="3.40.50.10490">
    <property type="entry name" value="Glucose-6-phosphate isomerase like protein, domain 1"/>
    <property type="match status" value="1"/>
</dbReference>
<reference evidence="3 4" key="1">
    <citation type="journal article" date="2018" name="IMA Fungus">
        <title>IMA Genome-F 9: Draft genome sequence of Annulohypoxylon stygium, Aspergillus mulundensis, Berkeleyomyces basicola (syn. Thielaviopsis basicola), Ceratocystis smalleyi, two Cercospora beticola strains, Coleophoma cylindrospora, Fusarium fracticaudum, Phialophora cf. hyalina, and Morchella septimelata.</title>
        <authorList>
            <person name="Wingfield B.D."/>
            <person name="Bills G.F."/>
            <person name="Dong Y."/>
            <person name="Huang W."/>
            <person name="Nel W.J."/>
            <person name="Swalarsk-Parry B.S."/>
            <person name="Vaghefi N."/>
            <person name="Wilken P.M."/>
            <person name="An Z."/>
            <person name="de Beer Z.W."/>
            <person name="De Vos L."/>
            <person name="Chen L."/>
            <person name="Duong T.A."/>
            <person name="Gao Y."/>
            <person name="Hammerbacher A."/>
            <person name="Kikkert J.R."/>
            <person name="Li Y."/>
            <person name="Li H."/>
            <person name="Li K."/>
            <person name="Li Q."/>
            <person name="Liu X."/>
            <person name="Ma X."/>
            <person name="Naidoo K."/>
            <person name="Pethybridge S.J."/>
            <person name="Sun J."/>
            <person name="Steenkamp E.T."/>
            <person name="van der Nest M.A."/>
            <person name="van Wyk S."/>
            <person name="Wingfield M.J."/>
            <person name="Xiong C."/>
            <person name="Yue Q."/>
            <person name="Zhang X."/>
        </authorList>
    </citation>
    <scope>NUCLEOTIDE SEQUENCE [LARGE SCALE GENOMIC DNA]</scope>
    <source>
        <strain evidence="3 4">BP 5553</strain>
    </source>
</reference>
<dbReference type="PANTHER" id="PTHR38418">
    <property type="entry name" value="SUGAR ISOMERASE, KPSF/GUTQ (AFU_ORTHOLOGUE AFUA_6G08860)"/>
    <property type="match status" value="1"/>
</dbReference>
<dbReference type="InterPro" id="IPR035474">
    <property type="entry name" value="SIS_Kpsf"/>
</dbReference>
<evidence type="ECO:0000313" key="3">
    <source>
        <dbReference type="EMBL" id="RDL37645.1"/>
    </source>
</evidence>
<dbReference type="STRING" id="2656787.A0A370TQ38"/>
<dbReference type="InterPro" id="IPR046348">
    <property type="entry name" value="SIS_dom_sf"/>
</dbReference>
<dbReference type="Pfam" id="PF01380">
    <property type="entry name" value="SIS"/>
    <property type="match status" value="1"/>
</dbReference>
<comment type="caution">
    <text evidence="3">The sequence shown here is derived from an EMBL/GenBank/DDBJ whole genome shotgun (WGS) entry which is preliminary data.</text>
</comment>
<dbReference type="RefSeq" id="XP_031870301.1">
    <property type="nucleotide sequence ID" value="XM_032013701.1"/>
</dbReference>
<dbReference type="GeneID" id="43597927"/>
<dbReference type="PANTHER" id="PTHR38418:SF2">
    <property type="entry name" value="SUGAR ISOMERASE, KPSF_GUTQ (AFU_ORTHOLOGUE AFUA_6G08860)"/>
    <property type="match status" value="1"/>
</dbReference>
<accession>A0A370TQ38</accession>
<dbReference type="GO" id="GO:1901135">
    <property type="term" value="P:carbohydrate derivative metabolic process"/>
    <property type="evidence" value="ECO:0007669"/>
    <property type="project" value="InterPro"/>
</dbReference>
<dbReference type="EMBL" id="NPIC01000003">
    <property type="protein sequence ID" value="RDL37645.1"/>
    <property type="molecule type" value="Genomic_DNA"/>
</dbReference>
<gene>
    <name evidence="3" type="ORF">BP5553_05078</name>
</gene>
<dbReference type="OrthoDB" id="1872003at2759"/>
<feature type="compositionally biased region" description="Pro residues" evidence="1">
    <location>
        <begin position="22"/>
        <end position="33"/>
    </location>
</feature>
<dbReference type="SUPFAM" id="SSF53697">
    <property type="entry name" value="SIS domain"/>
    <property type="match status" value="1"/>
</dbReference>
<feature type="region of interest" description="Disordered" evidence="1">
    <location>
        <begin position="16"/>
        <end position="41"/>
    </location>
</feature>
<dbReference type="CDD" id="cd05014">
    <property type="entry name" value="SIS_Kpsf"/>
    <property type="match status" value="1"/>
</dbReference>
<evidence type="ECO:0000313" key="4">
    <source>
        <dbReference type="Proteomes" id="UP000254866"/>
    </source>
</evidence>
<feature type="domain" description="SIS" evidence="2">
    <location>
        <begin position="102"/>
        <end position="251"/>
    </location>
</feature>
<dbReference type="InterPro" id="IPR001347">
    <property type="entry name" value="SIS_dom"/>
</dbReference>
<dbReference type="Proteomes" id="UP000254866">
    <property type="component" value="Unassembled WGS sequence"/>
</dbReference>
<organism evidence="3 4">
    <name type="scientific">Venustampulla echinocandica</name>
    <dbReference type="NCBI Taxonomy" id="2656787"/>
    <lineage>
        <taxon>Eukaryota</taxon>
        <taxon>Fungi</taxon>
        <taxon>Dikarya</taxon>
        <taxon>Ascomycota</taxon>
        <taxon>Pezizomycotina</taxon>
        <taxon>Leotiomycetes</taxon>
        <taxon>Helotiales</taxon>
        <taxon>Pleuroascaceae</taxon>
        <taxon>Venustampulla</taxon>
    </lineage>
</organism>